<dbReference type="InterPro" id="IPR027409">
    <property type="entry name" value="GroEL-like_apical_dom_sf"/>
</dbReference>
<dbReference type="EMBL" id="LDAU01000194">
    <property type="protein sequence ID" value="KRX00206.1"/>
    <property type="molecule type" value="Genomic_DNA"/>
</dbReference>
<dbReference type="PRINTS" id="PR00298">
    <property type="entry name" value="CHAPERONIN60"/>
</dbReference>
<evidence type="ECO:0000256" key="5">
    <source>
        <dbReference type="RuleBase" id="RU000418"/>
    </source>
</evidence>
<dbReference type="SUPFAM" id="SSF52029">
    <property type="entry name" value="GroEL apical domain-like"/>
    <property type="match status" value="1"/>
</dbReference>
<dbReference type="NCBIfam" id="NF009487">
    <property type="entry name" value="PRK12849.1"/>
    <property type="match status" value="1"/>
</dbReference>
<comment type="function">
    <text evidence="4">Molecular chaperone; assists the folding of proteins upon ATP hydrolysis. Known to play a role, in vitro, in the folding of actin and tubulin.</text>
</comment>
<comment type="similarity">
    <text evidence="1 5">Belongs to the chaperonin (HSP60) family.</text>
</comment>
<dbReference type="OrthoDB" id="1733909at2759"/>
<dbReference type="SUPFAM" id="SSF48592">
    <property type="entry name" value="GroEL equatorial domain-like"/>
    <property type="match status" value="1"/>
</dbReference>
<evidence type="ECO:0000256" key="3">
    <source>
        <dbReference type="ARBA" id="ARBA00023186"/>
    </source>
</evidence>
<organism evidence="7 8">
    <name type="scientific">Pseudocohnilembus persalinus</name>
    <name type="common">Ciliate</name>
    <dbReference type="NCBI Taxonomy" id="266149"/>
    <lineage>
        <taxon>Eukaryota</taxon>
        <taxon>Sar</taxon>
        <taxon>Alveolata</taxon>
        <taxon>Ciliophora</taxon>
        <taxon>Intramacronucleata</taxon>
        <taxon>Oligohymenophorea</taxon>
        <taxon>Scuticociliatia</taxon>
        <taxon>Philasterida</taxon>
        <taxon>Pseudocohnilembidae</taxon>
        <taxon>Pseudocohnilembus</taxon>
    </lineage>
</organism>
<sequence length="538" mass="59698">MIRQVIPKFKFSESYKTCKVYFGNDARKGILEGIKILNKATQATLGPKGRNVLLEYELGEPRITKDGVTVAKAIMFRDHFQEIGASLIRQASGNTNNFAGDGTTTSTLLTSSIIEEGVKYVQYGANPIDLKRGLDKGRDLVLEYLDEIKQEVDNQDEKTIKYLSDVATNYEPLISNIVADSLAKVGVDGMVEIEAGNSQSTDQFTQGIGLARPCASPEFIVDKSRQMVELSYPLILCANYEIKKIKDIAPILEMAKKQKKQLFIIAQDISKEGNIEMAAMTVPGMGDFSSEIIDDLALITGATVANPKNGISPTQFTLQDLGKAHKVTSSASDTFIFGGEGDKEKLENKKNELKKELSKITKEFRRKIFLDRVGRLSGHQAIVMLGGNNNLEIMETRDKIVDALNAVRLAMKFGYLPGGGTALLRASQILDFGEVDNEDQKMGLQILKHALRQPIEQLQKNYFQNGKMVIQNLLEKYNDNINIGYNLNTDKYEDMVEAGIIDSYPIVKSALIDSISVASMVLTTEVALIKDKYYERNK</sequence>
<evidence type="ECO:0000256" key="1">
    <source>
        <dbReference type="ARBA" id="ARBA00006607"/>
    </source>
</evidence>
<evidence type="ECO:0000313" key="7">
    <source>
        <dbReference type="EMBL" id="KRX00206.1"/>
    </source>
</evidence>
<evidence type="ECO:0000256" key="6">
    <source>
        <dbReference type="SAM" id="Coils"/>
    </source>
</evidence>
<evidence type="ECO:0000256" key="2">
    <source>
        <dbReference type="ARBA" id="ARBA00011531"/>
    </source>
</evidence>
<keyword evidence="8" id="KW-1185">Reference proteome</keyword>
<protein>
    <submittedName>
        <fullName evidence="7">GroEL-like apical domain</fullName>
    </submittedName>
</protein>
<dbReference type="Gene3D" id="3.30.260.10">
    <property type="entry name" value="TCP-1-like chaperonin intermediate domain"/>
    <property type="match status" value="1"/>
</dbReference>
<dbReference type="GO" id="GO:0140662">
    <property type="term" value="F:ATP-dependent protein folding chaperone"/>
    <property type="evidence" value="ECO:0007669"/>
    <property type="project" value="InterPro"/>
</dbReference>
<dbReference type="Gene3D" id="3.50.7.10">
    <property type="entry name" value="GroEL"/>
    <property type="match status" value="1"/>
</dbReference>
<dbReference type="InParanoid" id="A0A0V0QDD0"/>
<dbReference type="OMA" id="EMHENRD"/>
<keyword evidence="6" id="KW-0175">Coiled coil</keyword>
<feature type="coiled-coil region" evidence="6">
    <location>
        <begin position="336"/>
        <end position="363"/>
    </location>
</feature>
<dbReference type="Gene3D" id="1.10.560.10">
    <property type="entry name" value="GroEL-like equatorial domain"/>
    <property type="match status" value="1"/>
</dbReference>
<dbReference type="InterPro" id="IPR002423">
    <property type="entry name" value="Cpn60/GroEL/TCP-1"/>
</dbReference>
<dbReference type="InterPro" id="IPR001844">
    <property type="entry name" value="Cpn60/GroEL"/>
</dbReference>
<proteinExistence type="inferred from homology"/>
<evidence type="ECO:0000256" key="4">
    <source>
        <dbReference type="ARBA" id="ARBA00024677"/>
    </source>
</evidence>
<evidence type="ECO:0000313" key="8">
    <source>
        <dbReference type="Proteomes" id="UP000054937"/>
    </source>
</evidence>
<dbReference type="SMR" id="A0A0V0QDD0"/>
<comment type="subunit">
    <text evidence="2">Heterooligomeric complex of about 850 to 900 kDa that forms two stacked rings, 12 to 16 nm in diameter.</text>
</comment>
<dbReference type="NCBIfam" id="NF000592">
    <property type="entry name" value="PRK00013.1"/>
    <property type="match status" value="1"/>
</dbReference>
<dbReference type="PANTHER" id="PTHR45633">
    <property type="entry name" value="60 KDA HEAT SHOCK PROTEIN, MITOCHONDRIAL"/>
    <property type="match status" value="1"/>
</dbReference>
<dbReference type="Proteomes" id="UP000054937">
    <property type="component" value="Unassembled WGS sequence"/>
</dbReference>
<accession>A0A0V0QDD0</accession>
<reference evidence="7 8" key="1">
    <citation type="journal article" date="2015" name="Sci. Rep.">
        <title>Genome of the facultative scuticociliatosis pathogen Pseudocohnilembus persalinus provides insight into its virulence through horizontal gene transfer.</title>
        <authorList>
            <person name="Xiong J."/>
            <person name="Wang G."/>
            <person name="Cheng J."/>
            <person name="Tian M."/>
            <person name="Pan X."/>
            <person name="Warren A."/>
            <person name="Jiang C."/>
            <person name="Yuan D."/>
            <person name="Miao W."/>
        </authorList>
    </citation>
    <scope>NUCLEOTIDE SEQUENCE [LARGE SCALE GENOMIC DNA]</scope>
    <source>
        <strain evidence="7">36N120E</strain>
    </source>
</reference>
<dbReference type="InterPro" id="IPR027410">
    <property type="entry name" value="TCP-1-like_intermed_sf"/>
</dbReference>
<dbReference type="GO" id="GO:0005524">
    <property type="term" value="F:ATP binding"/>
    <property type="evidence" value="ECO:0007669"/>
    <property type="project" value="InterPro"/>
</dbReference>
<dbReference type="GO" id="GO:0042026">
    <property type="term" value="P:protein refolding"/>
    <property type="evidence" value="ECO:0007669"/>
    <property type="project" value="InterPro"/>
</dbReference>
<name>A0A0V0QDD0_PSEPJ</name>
<dbReference type="FunFam" id="3.50.7.10:FF:000001">
    <property type="entry name" value="60 kDa chaperonin"/>
    <property type="match status" value="1"/>
</dbReference>
<comment type="caution">
    <text evidence="7">The sequence shown here is derived from an EMBL/GenBank/DDBJ whole genome shotgun (WGS) entry which is preliminary data.</text>
</comment>
<dbReference type="AlphaFoldDB" id="A0A0V0QDD0"/>
<dbReference type="Pfam" id="PF00118">
    <property type="entry name" value="Cpn60_TCP1"/>
    <property type="match status" value="1"/>
</dbReference>
<keyword evidence="3" id="KW-0143">Chaperone</keyword>
<dbReference type="InterPro" id="IPR027413">
    <property type="entry name" value="GROEL-like_equatorial_sf"/>
</dbReference>
<gene>
    <name evidence="7" type="ORF">PPERSA_10705</name>
</gene>